<dbReference type="RefSeq" id="WP_008853050.1">
    <property type="nucleotide sequence ID" value="NZ_AGFR01000001.1"/>
</dbReference>
<dbReference type="SUPFAM" id="SSF51445">
    <property type="entry name" value="(Trans)glycosidases"/>
    <property type="match status" value="1"/>
</dbReference>
<sequence>MPANFDIYATLVGNIVKRYAIDYQSIGLPRKVSYWEIWNEPDLTVFWNNNVASNYYSFYSKIVKVIKSIDPSAKVGGSAVAAGYNPGGVYIDGFLNYCKNNNTPIDFISWHYYGNLTGDPQNILDVGNSIQTTLAKYGYGNLESICSEWNSTPFSSAYSFSRVQSAQNAAYISSVLMYMQYCKTDRAHYYRADASSFGLFNDNPQPNNTASKSFCSYAGQSFGLFSKLLDETPYILNQTNDFTTGLTTLATENAAGNKMNILAANYKVDLDFTLAKTPPTVAYQQYYLDANRTTDQLNDDWSKNEWFGGKDPNTLTYNNTVTQNPAVENTPQYGADGELTARPRNYTQSNAGAGLTINNIASNYRAYTITVYRIKEGGRLDRMTPEEVTSSISAYMSNGTLSITDTGATLSTVTLYSIDFLTSDNGNCNDPISLNYTVTASANTTMPLSFFLPKDYIFVKTHTSYKLELSVPSTAISNCPNGTAMTGAINTCSSNAPIQFSYDPSTSSFIPFKNNVLCRDISGPTYICLPKTTVVQCNLTAPAGTLVPQVYADASNNDGKTYYNPDCNNGDPVSVSYTVDYFTANTSMPLTLFLPKDYIFLYPNISYKLELSVPSTAIYQCPNGTGMTGSLSTCSSNAPIQFSYDPSTSSFVPFRNGRLYSAVAGRTYIRLPTRQQVKCTLTALPGTLVPAEYS</sequence>
<feature type="domain" description="Glycosyl hydrolases family 39 N-terminal catalytic" evidence="4">
    <location>
        <begin position="10"/>
        <end position="127"/>
    </location>
</feature>
<reference evidence="5 6" key="1">
    <citation type="submission" date="2011-10" db="EMBL/GenBank/DDBJ databases">
        <title>Genome Sequence of Commensalibacter intestini A911, isolated from Drosophila gut.</title>
        <authorList>
            <person name="Lee W.-J."/>
            <person name="Kim E.-K."/>
        </authorList>
    </citation>
    <scope>NUCLEOTIDE SEQUENCE [LARGE SCALE GENOMIC DNA]</scope>
    <source>
        <strain evidence="5 6">A911</strain>
    </source>
</reference>
<dbReference type="PANTHER" id="PTHR12631">
    <property type="entry name" value="ALPHA-L-IDURONIDASE"/>
    <property type="match status" value="1"/>
</dbReference>
<name>G6EXG3_9PROT</name>
<evidence type="ECO:0000259" key="4">
    <source>
        <dbReference type="Pfam" id="PF01229"/>
    </source>
</evidence>
<accession>G6EXG3</accession>
<dbReference type="eggNOG" id="COG3664">
    <property type="taxonomic scope" value="Bacteria"/>
</dbReference>
<protein>
    <recommendedName>
        <fullName evidence="4">Glycosyl hydrolases family 39 N-terminal catalytic domain-containing protein</fullName>
    </recommendedName>
</protein>
<dbReference type="GO" id="GO:0004553">
    <property type="term" value="F:hydrolase activity, hydrolyzing O-glycosyl compounds"/>
    <property type="evidence" value="ECO:0007669"/>
    <property type="project" value="TreeGrafter"/>
</dbReference>
<dbReference type="EMBL" id="AGFR01000001">
    <property type="protein sequence ID" value="EHD15077.1"/>
    <property type="molecule type" value="Genomic_DNA"/>
</dbReference>
<keyword evidence="3" id="KW-0326">Glycosidase</keyword>
<dbReference type="PATRIC" id="fig|1088868.3.peg.59"/>
<dbReference type="PANTHER" id="PTHR12631:SF10">
    <property type="entry name" value="BETA-XYLOSIDASE-LIKE PROTEIN-RELATED"/>
    <property type="match status" value="1"/>
</dbReference>
<evidence type="ECO:0000313" key="5">
    <source>
        <dbReference type="EMBL" id="EHD15077.1"/>
    </source>
</evidence>
<dbReference type="AlphaFoldDB" id="G6EXG3"/>
<comment type="caution">
    <text evidence="5">The sequence shown here is derived from an EMBL/GenBank/DDBJ whole genome shotgun (WGS) entry which is preliminary data.</text>
</comment>
<dbReference type="Proteomes" id="UP000005939">
    <property type="component" value="Unassembled WGS sequence"/>
</dbReference>
<evidence type="ECO:0000256" key="1">
    <source>
        <dbReference type="ARBA" id="ARBA00008875"/>
    </source>
</evidence>
<dbReference type="Gene3D" id="3.20.20.80">
    <property type="entry name" value="Glycosidases"/>
    <property type="match status" value="1"/>
</dbReference>
<gene>
    <name evidence="5" type="ORF">CIN_00590</name>
</gene>
<proteinExistence type="inferred from homology"/>
<organism evidence="5 6">
    <name type="scientific">Commensalibacter intestini A911</name>
    <dbReference type="NCBI Taxonomy" id="1088868"/>
    <lineage>
        <taxon>Bacteria</taxon>
        <taxon>Pseudomonadati</taxon>
        <taxon>Pseudomonadota</taxon>
        <taxon>Alphaproteobacteria</taxon>
        <taxon>Acetobacterales</taxon>
        <taxon>Acetobacteraceae</taxon>
    </lineage>
</organism>
<dbReference type="InterPro" id="IPR051923">
    <property type="entry name" value="Glycosyl_Hydrolase_39"/>
</dbReference>
<comment type="similarity">
    <text evidence="1">Belongs to the glycosyl hydrolase 39 family.</text>
</comment>
<keyword evidence="2" id="KW-0378">Hydrolase</keyword>
<evidence type="ECO:0000256" key="2">
    <source>
        <dbReference type="ARBA" id="ARBA00022801"/>
    </source>
</evidence>
<evidence type="ECO:0000313" key="6">
    <source>
        <dbReference type="Proteomes" id="UP000005939"/>
    </source>
</evidence>
<dbReference type="InterPro" id="IPR017853">
    <property type="entry name" value="GH"/>
</dbReference>
<dbReference type="InterPro" id="IPR049166">
    <property type="entry name" value="GH39_cat"/>
</dbReference>
<evidence type="ECO:0000256" key="3">
    <source>
        <dbReference type="ARBA" id="ARBA00023295"/>
    </source>
</evidence>
<dbReference type="STRING" id="1088868.CIN_00590"/>
<dbReference type="Pfam" id="PF01229">
    <property type="entry name" value="Glyco_hydro_39"/>
    <property type="match status" value="1"/>
</dbReference>